<dbReference type="PANTHER" id="PTHR46797">
    <property type="entry name" value="HTH-TYPE TRANSCRIPTIONAL REGULATOR"/>
    <property type="match status" value="1"/>
</dbReference>
<evidence type="ECO:0000256" key="1">
    <source>
        <dbReference type="ARBA" id="ARBA00023125"/>
    </source>
</evidence>
<dbReference type="InterPro" id="IPR001387">
    <property type="entry name" value="Cro/C1-type_HTH"/>
</dbReference>
<dbReference type="InterPro" id="IPR014710">
    <property type="entry name" value="RmlC-like_jellyroll"/>
</dbReference>
<dbReference type="CDD" id="cd02209">
    <property type="entry name" value="cupin_XRE_C"/>
    <property type="match status" value="1"/>
</dbReference>
<organism evidence="3 4">
    <name type="scientific">Vibrio galatheae</name>
    <dbReference type="NCBI Taxonomy" id="579748"/>
    <lineage>
        <taxon>Bacteria</taxon>
        <taxon>Pseudomonadati</taxon>
        <taxon>Pseudomonadota</taxon>
        <taxon>Gammaproteobacteria</taxon>
        <taxon>Vibrionales</taxon>
        <taxon>Vibrionaceae</taxon>
        <taxon>Vibrio</taxon>
    </lineage>
</organism>
<proteinExistence type="predicted"/>
<dbReference type="Gene3D" id="1.10.260.40">
    <property type="entry name" value="lambda repressor-like DNA-binding domains"/>
    <property type="match status" value="1"/>
</dbReference>
<dbReference type="EMBL" id="JXXV01000028">
    <property type="protein sequence ID" value="KJY81768.1"/>
    <property type="molecule type" value="Genomic_DNA"/>
</dbReference>
<dbReference type="InterPro" id="IPR050807">
    <property type="entry name" value="TransReg_Diox_bact_type"/>
</dbReference>
<dbReference type="GO" id="GO:0003700">
    <property type="term" value="F:DNA-binding transcription factor activity"/>
    <property type="evidence" value="ECO:0007669"/>
    <property type="project" value="TreeGrafter"/>
</dbReference>
<dbReference type="NCBIfam" id="NF007408">
    <property type="entry name" value="PRK09943.1"/>
    <property type="match status" value="1"/>
</dbReference>
<dbReference type="Gene3D" id="2.60.120.10">
    <property type="entry name" value="Jelly Rolls"/>
    <property type="match status" value="1"/>
</dbReference>
<dbReference type="STRING" id="579748.TW81_15530"/>
<reference evidence="3 4" key="1">
    <citation type="journal article" date="2015" name="BMC Genomics">
        <title>Genome mining reveals unlocked bioactive potential of marine Gram-negative bacteria.</title>
        <authorList>
            <person name="Machado H."/>
            <person name="Sonnenschein E.C."/>
            <person name="Melchiorsen J."/>
            <person name="Gram L."/>
        </authorList>
    </citation>
    <scope>NUCLEOTIDE SEQUENCE [LARGE SCALE GENOMIC DNA]</scope>
    <source>
        <strain evidence="3 4">S2757</strain>
    </source>
</reference>
<dbReference type="Proteomes" id="UP000033673">
    <property type="component" value="Unassembled WGS sequence"/>
</dbReference>
<dbReference type="AlphaFoldDB" id="A0A0F4NFX6"/>
<dbReference type="OrthoDB" id="9814751at2"/>
<gene>
    <name evidence="3" type="ORF">TW81_15530</name>
</gene>
<dbReference type="PATRIC" id="fig|579748.3.peg.3206"/>
<sequence length="185" mass="20389">MDNQQIGKNIVQLRKKNGLSQRELAERAGITHSAISSIENGKVSPSVSSLQKIVNVFSLSLSEFFILEQPQSDEIKVIVPQEELVEMGSEAVSMKLVTNGNKDLVIGFLIEEYAPRGSTGATLIKHEGEEIGTVLEGEITLEYKGKSFVIKQGESYVIDTTKPHKFINHTDKACRMISAHTPTTF</sequence>
<evidence type="ECO:0000313" key="3">
    <source>
        <dbReference type="EMBL" id="KJY81768.1"/>
    </source>
</evidence>
<dbReference type="CDD" id="cd00093">
    <property type="entry name" value="HTH_XRE"/>
    <property type="match status" value="1"/>
</dbReference>
<comment type="caution">
    <text evidence="3">The sequence shown here is derived from an EMBL/GenBank/DDBJ whole genome shotgun (WGS) entry which is preliminary data.</text>
</comment>
<dbReference type="SUPFAM" id="SSF47413">
    <property type="entry name" value="lambda repressor-like DNA-binding domains"/>
    <property type="match status" value="1"/>
</dbReference>
<accession>A0A0F4NFX6</accession>
<name>A0A0F4NFX6_9VIBR</name>
<dbReference type="InterPro" id="IPR010982">
    <property type="entry name" value="Lambda_DNA-bd_dom_sf"/>
</dbReference>
<keyword evidence="1" id="KW-0238">DNA-binding</keyword>
<evidence type="ECO:0000259" key="2">
    <source>
        <dbReference type="PROSITE" id="PS50943"/>
    </source>
</evidence>
<dbReference type="SUPFAM" id="SSF51182">
    <property type="entry name" value="RmlC-like cupins"/>
    <property type="match status" value="1"/>
</dbReference>
<dbReference type="RefSeq" id="WP_045956651.1">
    <property type="nucleotide sequence ID" value="NZ_JXXV01000028.1"/>
</dbReference>
<evidence type="ECO:0000313" key="4">
    <source>
        <dbReference type="Proteomes" id="UP000033673"/>
    </source>
</evidence>
<dbReference type="PROSITE" id="PS50943">
    <property type="entry name" value="HTH_CROC1"/>
    <property type="match status" value="1"/>
</dbReference>
<dbReference type="InterPro" id="IPR013096">
    <property type="entry name" value="Cupin_2"/>
</dbReference>
<dbReference type="GO" id="GO:0003677">
    <property type="term" value="F:DNA binding"/>
    <property type="evidence" value="ECO:0007669"/>
    <property type="project" value="UniProtKB-KW"/>
</dbReference>
<dbReference type="GO" id="GO:0005829">
    <property type="term" value="C:cytosol"/>
    <property type="evidence" value="ECO:0007669"/>
    <property type="project" value="TreeGrafter"/>
</dbReference>
<protein>
    <submittedName>
        <fullName evidence="3">XRE family transcriptional regulator</fullName>
    </submittedName>
</protein>
<keyword evidence="4" id="KW-1185">Reference proteome</keyword>
<dbReference type="SMART" id="SM00530">
    <property type="entry name" value="HTH_XRE"/>
    <property type="match status" value="1"/>
</dbReference>
<feature type="domain" description="HTH cro/C1-type" evidence="2">
    <location>
        <begin position="10"/>
        <end position="64"/>
    </location>
</feature>
<dbReference type="InterPro" id="IPR011051">
    <property type="entry name" value="RmlC_Cupin_sf"/>
</dbReference>
<dbReference type="PANTHER" id="PTHR46797:SF11">
    <property type="entry name" value="HTH-TYPE TRANSCRIPTIONAL REGULATOR PUUR"/>
    <property type="match status" value="1"/>
</dbReference>
<dbReference type="Pfam" id="PF07883">
    <property type="entry name" value="Cupin_2"/>
    <property type="match status" value="1"/>
</dbReference>
<dbReference type="Pfam" id="PF01381">
    <property type="entry name" value="HTH_3"/>
    <property type="match status" value="1"/>
</dbReference>